<evidence type="ECO:0000313" key="1">
    <source>
        <dbReference type="EMBL" id="MBD3323082.1"/>
    </source>
</evidence>
<reference evidence="1" key="1">
    <citation type="submission" date="2019-11" db="EMBL/GenBank/DDBJ databases">
        <title>Microbial mats filling the niche in hypersaline microbial mats.</title>
        <authorList>
            <person name="Wong H.L."/>
            <person name="Macleod F.I."/>
            <person name="White R.A. III"/>
            <person name="Burns B.P."/>
        </authorList>
    </citation>
    <scope>NUCLEOTIDE SEQUENCE</scope>
    <source>
        <strain evidence="1">Rbin_158</strain>
    </source>
</reference>
<accession>A0A9D5Q4D6</accession>
<feature type="non-terminal residue" evidence="1">
    <location>
        <position position="227"/>
    </location>
</feature>
<evidence type="ECO:0000313" key="2">
    <source>
        <dbReference type="Proteomes" id="UP000649604"/>
    </source>
</evidence>
<dbReference type="EMBL" id="WJJP01000020">
    <property type="protein sequence ID" value="MBD3323082.1"/>
    <property type="molecule type" value="Genomic_DNA"/>
</dbReference>
<sequence>MVWKNRKGLGSLVVIMGVLTAVVVGCDLFENDPSPTDPATSAALNATYGDEDGEFFTYSPGTNPGIEVTADFTTYHREEQPYDDGGHGWVLNATWRDGDRSVVAEVTVKFTIDAATGLGTASIPPSFLNLVFKEAHERYIATQDDAYPDAALWHQRPGLYLNVFADPGTYQYYDFGGEMSNWSFGGSLEDLVADLGLTWDPSQQQLTALAVQIYLGDPITLQAPSDP</sequence>
<dbReference type="AlphaFoldDB" id="A0A9D5Q4D6"/>
<gene>
    <name evidence="1" type="ORF">GF339_00775</name>
</gene>
<protein>
    <submittedName>
        <fullName evidence="1">Uncharacterized protein</fullName>
    </submittedName>
</protein>
<comment type="caution">
    <text evidence="1">The sequence shown here is derived from an EMBL/GenBank/DDBJ whole genome shotgun (WGS) entry which is preliminary data.</text>
</comment>
<dbReference type="Proteomes" id="UP000649604">
    <property type="component" value="Unassembled WGS sequence"/>
</dbReference>
<name>A0A9D5Q4D6_9BACT</name>
<dbReference type="PROSITE" id="PS51257">
    <property type="entry name" value="PROKAR_LIPOPROTEIN"/>
    <property type="match status" value="1"/>
</dbReference>
<proteinExistence type="predicted"/>
<organism evidence="1 2">
    <name type="scientific">candidate division KSB3 bacterium</name>
    <dbReference type="NCBI Taxonomy" id="2044937"/>
    <lineage>
        <taxon>Bacteria</taxon>
        <taxon>candidate division KSB3</taxon>
    </lineage>
</organism>